<proteinExistence type="predicted"/>
<feature type="region of interest" description="Disordered" evidence="1">
    <location>
        <begin position="27"/>
        <end position="92"/>
    </location>
</feature>
<feature type="domain" description="DUF732" evidence="3">
    <location>
        <begin position="90"/>
        <end position="161"/>
    </location>
</feature>
<dbReference type="Proteomes" id="UP000515570">
    <property type="component" value="Chromosome"/>
</dbReference>
<feature type="chain" id="PRO_5038918661" description="DUF732 domain-containing protein" evidence="2">
    <location>
        <begin position="20"/>
        <end position="161"/>
    </location>
</feature>
<evidence type="ECO:0000313" key="4">
    <source>
        <dbReference type="EMBL" id="QMV84431.1"/>
    </source>
</evidence>
<feature type="signal peptide" evidence="2">
    <location>
        <begin position="1"/>
        <end position="19"/>
    </location>
</feature>
<evidence type="ECO:0000256" key="2">
    <source>
        <dbReference type="SAM" id="SignalP"/>
    </source>
</evidence>
<evidence type="ECO:0000256" key="1">
    <source>
        <dbReference type="SAM" id="MobiDB-lite"/>
    </source>
</evidence>
<dbReference type="PROSITE" id="PS51257">
    <property type="entry name" value="PROKAR_LIPOPROTEIN"/>
    <property type="match status" value="1"/>
</dbReference>
<organism evidence="4 5">
    <name type="scientific">Corynebacterium hindlerae</name>
    <dbReference type="NCBI Taxonomy" id="699041"/>
    <lineage>
        <taxon>Bacteria</taxon>
        <taxon>Bacillati</taxon>
        <taxon>Actinomycetota</taxon>
        <taxon>Actinomycetes</taxon>
        <taxon>Mycobacteriales</taxon>
        <taxon>Corynebacteriaceae</taxon>
        <taxon>Corynebacterium</taxon>
    </lineage>
</organism>
<evidence type="ECO:0000313" key="5">
    <source>
        <dbReference type="Proteomes" id="UP000515570"/>
    </source>
</evidence>
<keyword evidence="2" id="KW-0732">Signal</keyword>
<evidence type="ECO:0000259" key="3">
    <source>
        <dbReference type="Pfam" id="PF05305"/>
    </source>
</evidence>
<dbReference type="Pfam" id="PF05305">
    <property type="entry name" value="DUF732"/>
    <property type="match status" value="1"/>
</dbReference>
<protein>
    <recommendedName>
        <fullName evidence="3">DUF732 domain-containing protein</fullName>
    </recommendedName>
</protein>
<dbReference type="EMBL" id="CP059833">
    <property type="protein sequence ID" value="QMV84431.1"/>
    <property type="molecule type" value="Genomic_DNA"/>
</dbReference>
<dbReference type="RefSeq" id="WP_182385240.1">
    <property type="nucleotide sequence ID" value="NZ_CP059833.1"/>
</dbReference>
<reference evidence="4 5" key="1">
    <citation type="submission" date="2020-07" db="EMBL/GenBank/DDBJ databases">
        <title>non toxigenic Corynebacterium sp. nov from a clinical source.</title>
        <authorList>
            <person name="Bernier A.-M."/>
            <person name="Bernard K."/>
        </authorList>
    </citation>
    <scope>NUCLEOTIDE SEQUENCE [LARGE SCALE GENOMIC DNA]</scope>
    <source>
        <strain evidence="5">NML 93-0612</strain>
    </source>
</reference>
<dbReference type="InterPro" id="IPR007969">
    <property type="entry name" value="DUF732"/>
</dbReference>
<accession>A0A7G5FCU0</accession>
<sequence>MRNTATVVALAAVALTLGACGGGATVDNEKATPSTVAPLAKVPGVEGTPASTSPAKPPRSGGEAAAPAPRDEAVQEVSALPTPAPRPDKEQKLLDDLKKQGIKVEGVEDQMVSVADGICTQEKDNPTVGAVSGQLIEQQRTDKKPEEVADILVKSAKGAYC</sequence>
<gene>
    <name evidence="4" type="ORF">HW450_08630</name>
</gene>
<keyword evidence="5" id="KW-1185">Reference proteome</keyword>
<name>A0A7G5FCU0_9CORY</name>
<dbReference type="AlphaFoldDB" id="A0A7G5FCU0"/>